<keyword evidence="1" id="KW-0805">Transcription regulation</keyword>
<dbReference type="SUPFAM" id="SSF46689">
    <property type="entry name" value="Homeodomain-like"/>
    <property type="match status" value="1"/>
</dbReference>
<dbReference type="Gene3D" id="1.10.357.10">
    <property type="entry name" value="Tetracycline Repressor, domain 2"/>
    <property type="match status" value="1"/>
</dbReference>
<evidence type="ECO:0000313" key="7">
    <source>
        <dbReference type="Proteomes" id="UP000653480"/>
    </source>
</evidence>
<dbReference type="AlphaFoldDB" id="A0A8H9LAF3"/>
<gene>
    <name evidence="6" type="ORF">GCM10011574_20100</name>
</gene>
<evidence type="ECO:0000259" key="5">
    <source>
        <dbReference type="PROSITE" id="PS50977"/>
    </source>
</evidence>
<dbReference type="Proteomes" id="UP000653480">
    <property type="component" value="Unassembled WGS sequence"/>
</dbReference>
<reference evidence="6" key="2">
    <citation type="submission" date="2020-09" db="EMBL/GenBank/DDBJ databases">
        <authorList>
            <person name="Sun Q."/>
            <person name="Zhou Y."/>
        </authorList>
    </citation>
    <scope>NUCLEOTIDE SEQUENCE</scope>
    <source>
        <strain evidence="6">CGMCC 4.7138</strain>
    </source>
</reference>
<dbReference type="Pfam" id="PF21597">
    <property type="entry name" value="TetR_C_43"/>
    <property type="match status" value="1"/>
</dbReference>
<evidence type="ECO:0000313" key="6">
    <source>
        <dbReference type="EMBL" id="GGO06989.1"/>
    </source>
</evidence>
<dbReference type="PANTHER" id="PTHR30055">
    <property type="entry name" value="HTH-TYPE TRANSCRIPTIONAL REGULATOR RUTR"/>
    <property type="match status" value="1"/>
</dbReference>
<dbReference type="PROSITE" id="PS50977">
    <property type="entry name" value="HTH_TETR_2"/>
    <property type="match status" value="1"/>
</dbReference>
<dbReference type="GO" id="GO:0000976">
    <property type="term" value="F:transcription cis-regulatory region binding"/>
    <property type="evidence" value="ECO:0007669"/>
    <property type="project" value="TreeGrafter"/>
</dbReference>
<name>A0A8H9LAF3_9ACTN</name>
<proteinExistence type="predicted"/>
<keyword evidence="2 4" id="KW-0238">DNA-binding</keyword>
<dbReference type="PANTHER" id="PTHR30055:SF234">
    <property type="entry name" value="HTH-TYPE TRANSCRIPTIONAL REGULATOR BETI"/>
    <property type="match status" value="1"/>
</dbReference>
<dbReference type="InterPro" id="IPR049445">
    <property type="entry name" value="TetR_SbtR-like_C"/>
</dbReference>
<dbReference type="InterPro" id="IPR036271">
    <property type="entry name" value="Tet_transcr_reg_TetR-rel_C_sf"/>
</dbReference>
<sequence>MTEKAAEGPRTRVRRPQRADARRNFDALLAAAREAFAEHGTTASLEDIARRAGVGIGTLYRNFPTRQDLFDSVYLDEIDELCGAAGQVANLPPWEALAAWLRRFVDYAATKRAISEALNRDSEMMRSSRTAMYEAGGPLFDRAKEAGAVRGDVTFDDVLRMISGITGGGFVDDDQRERVLGMALDGVRSRPAESR</sequence>
<accession>A0A8H9LAF3</accession>
<dbReference type="Pfam" id="PF00440">
    <property type="entry name" value="TetR_N"/>
    <property type="match status" value="1"/>
</dbReference>
<protein>
    <submittedName>
        <fullName evidence="6">TetR family transcriptional regulator</fullName>
    </submittedName>
</protein>
<dbReference type="OrthoDB" id="3295174at2"/>
<feature type="DNA-binding region" description="H-T-H motif" evidence="4">
    <location>
        <begin position="44"/>
        <end position="63"/>
    </location>
</feature>
<dbReference type="InterPro" id="IPR009057">
    <property type="entry name" value="Homeodomain-like_sf"/>
</dbReference>
<dbReference type="RefSeq" id="WP_142574904.1">
    <property type="nucleotide sequence ID" value="NZ_BMMN01000003.1"/>
</dbReference>
<dbReference type="SUPFAM" id="SSF48498">
    <property type="entry name" value="Tetracyclin repressor-like, C-terminal domain"/>
    <property type="match status" value="1"/>
</dbReference>
<keyword evidence="3" id="KW-0804">Transcription</keyword>
<evidence type="ECO:0000256" key="1">
    <source>
        <dbReference type="ARBA" id="ARBA00023015"/>
    </source>
</evidence>
<reference evidence="6" key="1">
    <citation type="journal article" date="2014" name="Int. J. Syst. Evol. Microbiol.">
        <title>Complete genome sequence of Corynebacterium casei LMG S-19264T (=DSM 44701T), isolated from a smear-ripened cheese.</title>
        <authorList>
            <consortium name="US DOE Joint Genome Institute (JGI-PGF)"/>
            <person name="Walter F."/>
            <person name="Albersmeier A."/>
            <person name="Kalinowski J."/>
            <person name="Ruckert C."/>
        </authorList>
    </citation>
    <scope>NUCLEOTIDE SEQUENCE</scope>
    <source>
        <strain evidence="6">CGMCC 4.7138</strain>
    </source>
</reference>
<dbReference type="EMBL" id="BMMN01000003">
    <property type="protein sequence ID" value="GGO06989.1"/>
    <property type="molecule type" value="Genomic_DNA"/>
</dbReference>
<evidence type="ECO:0000256" key="2">
    <source>
        <dbReference type="ARBA" id="ARBA00023125"/>
    </source>
</evidence>
<evidence type="ECO:0000256" key="3">
    <source>
        <dbReference type="ARBA" id="ARBA00023163"/>
    </source>
</evidence>
<organism evidence="6 7">
    <name type="scientific">Microbispora bryophytorum</name>
    <dbReference type="NCBI Taxonomy" id="1460882"/>
    <lineage>
        <taxon>Bacteria</taxon>
        <taxon>Bacillati</taxon>
        <taxon>Actinomycetota</taxon>
        <taxon>Actinomycetes</taxon>
        <taxon>Streptosporangiales</taxon>
        <taxon>Streptosporangiaceae</taxon>
        <taxon>Microbispora</taxon>
    </lineage>
</organism>
<comment type="caution">
    <text evidence="6">The sequence shown here is derived from an EMBL/GenBank/DDBJ whole genome shotgun (WGS) entry which is preliminary data.</text>
</comment>
<keyword evidence="7" id="KW-1185">Reference proteome</keyword>
<dbReference type="GO" id="GO:0003700">
    <property type="term" value="F:DNA-binding transcription factor activity"/>
    <property type="evidence" value="ECO:0007669"/>
    <property type="project" value="TreeGrafter"/>
</dbReference>
<dbReference type="InterPro" id="IPR001647">
    <property type="entry name" value="HTH_TetR"/>
</dbReference>
<feature type="domain" description="HTH tetR-type" evidence="5">
    <location>
        <begin position="22"/>
        <end position="81"/>
    </location>
</feature>
<dbReference type="PRINTS" id="PR00455">
    <property type="entry name" value="HTHTETR"/>
</dbReference>
<evidence type="ECO:0000256" key="4">
    <source>
        <dbReference type="PROSITE-ProRule" id="PRU00335"/>
    </source>
</evidence>
<dbReference type="InterPro" id="IPR050109">
    <property type="entry name" value="HTH-type_TetR-like_transc_reg"/>
</dbReference>